<reference evidence="4" key="1">
    <citation type="submission" date="2020-08" db="EMBL/GenBank/DDBJ databases">
        <title>Genome sequencing and assembly of the red palm weevil Rhynchophorus ferrugineus.</title>
        <authorList>
            <person name="Dias G.B."/>
            <person name="Bergman C.M."/>
            <person name="Manee M."/>
        </authorList>
    </citation>
    <scope>NUCLEOTIDE SEQUENCE</scope>
    <source>
        <strain evidence="4">AA-2017</strain>
        <tissue evidence="4">Whole larva</tissue>
    </source>
</reference>
<sequence>MAPRRKTGVRSDTGGTKPIEEFNARKELADLETVDCPDSVISTPEKVQRAQSTPIPTPARKINRSLSGVETAPIDIIYPPELRSVKSTPVVIPDEELDQEIEKIKSMRSQYHSPSSISARLSTTAPSKTEKDNTEAKSNPETGHNGSSITVKETFNHSIINSGPIKKNKKMVQKDAPSVAKTNKKNKSKNKEKKQQKVNLEKSQNEVAAVEQKMTTLKITETEIPLKEEVAEIKINSQEKSEELNDHHKVSRKSSGRDSANHSPSDVMMGSSSLSSMSDNHSEGSSDSGKGGSDVATPPSSRTPPPSSRTPPVNVENEVDPNMQKSYEFIIPQSLVGKLIGRHGTFIQSIKDKCNTNVSLGKHPSDKRFKICCIEGNQTEIDKALKMIRNKFPVKKYSELTLEQVKTVVPTVSLTRHSLFLKLVEAINNDTVLSHMDAPNHLFMHLPTHPSFPATAMLTNHMNSWYNMSDSPLLPSPIAENTICVAYTEDGWYRAMVLSSDDETDTSYIQFLDDGGYAYIENDKLRQIRQDYLLLPFQAAECYLSNIKSKNEDDSWPEEAYTLVNNIAKGSIIYTQIISYCPDGITPLVYCYVIKGGHDGIIFLNRMLVEEGYAEWIDPENIPESTRPAIEETVTEVALVRQ</sequence>
<protein>
    <recommendedName>
        <fullName evidence="3">Tudor domain-containing protein</fullName>
    </recommendedName>
</protein>
<dbReference type="InterPro" id="IPR002999">
    <property type="entry name" value="Tudor"/>
</dbReference>
<feature type="compositionally biased region" description="Basic and acidic residues" evidence="2">
    <location>
        <begin position="236"/>
        <end position="248"/>
    </location>
</feature>
<comment type="caution">
    <text evidence="4">The sequence shown here is derived from an EMBL/GenBank/DDBJ whole genome shotgun (WGS) entry which is preliminary data.</text>
</comment>
<dbReference type="GO" id="GO:0010468">
    <property type="term" value="P:regulation of gene expression"/>
    <property type="evidence" value="ECO:0007669"/>
    <property type="project" value="UniProtKB-ARBA"/>
</dbReference>
<feature type="compositionally biased region" description="Polar residues" evidence="2">
    <location>
        <begin position="136"/>
        <end position="161"/>
    </location>
</feature>
<dbReference type="PROSITE" id="PS50084">
    <property type="entry name" value="KH_TYPE_1"/>
    <property type="match status" value="1"/>
</dbReference>
<dbReference type="InterPro" id="IPR047368">
    <property type="entry name" value="KH-I_AKAP1"/>
</dbReference>
<evidence type="ECO:0000313" key="4">
    <source>
        <dbReference type="EMBL" id="KAF7284795.1"/>
    </source>
</evidence>
<name>A0A834IR61_RHYFE</name>
<dbReference type="Proteomes" id="UP000625711">
    <property type="component" value="Unassembled WGS sequence"/>
</dbReference>
<dbReference type="Gene3D" id="3.30.1370.10">
    <property type="entry name" value="K Homology domain, type 1"/>
    <property type="match status" value="1"/>
</dbReference>
<feature type="region of interest" description="Disordered" evidence="2">
    <location>
        <begin position="236"/>
        <end position="318"/>
    </location>
</feature>
<dbReference type="Gene3D" id="2.40.50.90">
    <property type="match status" value="1"/>
</dbReference>
<organism evidence="4 5">
    <name type="scientific">Rhynchophorus ferrugineus</name>
    <name type="common">Red palm weevil</name>
    <name type="synonym">Curculio ferrugineus</name>
    <dbReference type="NCBI Taxonomy" id="354439"/>
    <lineage>
        <taxon>Eukaryota</taxon>
        <taxon>Metazoa</taxon>
        <taxon>Ecdysozoa</taxon>
        <taxon>Arthropoda</taxon>
        <taxon>Hexapoda</taxon>
        <taxon>Insecta</taxon>
        <taxon>Pterygota</taxon>
        <taxon>Neoptera</taxon>
        <taxon>Endopterygota</taxon>
        <taxon>Coleoptera</taxon>
        <taxon>Polyphaga</taxon>
        <taxon>Cucujiformia</taxon>
        <taxon>Curculionidae</taxon>
        <taxon>Dryophthorinae</taxon>
        <taxon>Rhynchophorus</taxon>
    </lineage>
</organism>
<dbReference type="SUPFAM" id="SSF54791">
    <property type="entry name" value="Eukaryotic type KH-domain (KH-domain type I)"/>
    <property type="match status" value="1"/>
</dbReference>
<dbReference type="CDD" id="cd22395">
    <property type="entry name" value="KH-I_AKAP1"/>
    <property type="match status" value="1"/>
</dbReference>
<dbReference type="GO" id="GO:0003723">
    <property type="term" value="F:RNA binding"/>
    <property type="evidence" value="ECO:0007669"/>
    <property type="project" value="UniProtKB-UniRule"/>
</dbReference>
<dbReference type="SUPFAM" id="SSF63748">
    <property type="entry name" value="Tudor/PWWP/MBT"/>
    <property type="match status" value="1"/>
</dbReference>
<dbReference type="SMART" id="SM00333">
    <property type="entry name" value="TUDOR"/>
    <property type="match status" value="1"/>
</dbReference>
<dbReference type="EMBL" id="JAACXV010000069">
    <property type="protein sequence ID" value="KAF7284795.1"/>
    <property type="molecule type" value="Genomic_DNA"/>
</dbReference>
<evidence type="ECO:0000259" key="3">
    <source>
        <dbReference type="PROSITE" id="PS50304"/>
    </source>
</evidence>
<feature type="compositionally biased region" description="Basic residues" evidence="2">
    <location>
        <begin position="182"/>
        <end position="192"/>
    </location>
</feature>
<dbReference type="InterPro" id="IPR050621">
    <property type="entry name" value="Tudor_domain_containing"/>
</dbReference>
<feature type="compositionally biased region" description="Low complexity" evidence="2">
    <location>
        <begin position="263"/>
        <end position="278"/>
    </location>
</feature>
<dbReference type="InterPro" id="IPR004087">
    <property type="entry name" value="KH_dom"/>
</dbReference>
<dbReference type="InterPro" id="IPR035437">
    <property type="entry name" value="SNase_OB-fold_sf"/>
</dbReference>
<feature type="compositionally biased region" description="Low complexity" evidence="2">
    <location>
        <begin position="285"/>
        <end position="300"/>
    </location>
</feature>
<feature type="compositionally biased region" description="Polar residues" evidence="2">
    <location>
        <begin position="107"/>
        <end position="127"/>
    </location>
</feature>
<feature type="region of interest" description="Disordered" evidence="2">
    <location>
        <begin position="42"/>
        <end position="66"/>
    </location>
</feature>
<evidence type="ECO:0000256" key="1">
    <source>
        <dbReference type="PROSITE-ProRule" id="PRU00117"/>
    </source>
</evidence>
<feature type="compositionally biased region" description="Basic and acidic residues" evidence="2">
    <location>
        <begin position="193"/>
        <end position="204"/>
    </location>
</feature>
<feature type="region of interest" description="Disordered" evidence="2">
    <location>
        <begin position="102"/>
        <end position="210"/>
    </location>
</feature>
<evidence type="ECO:0000256" key="2">
    <source>
        <dbReference type="SAM" id="MobiDB-lite"/>
    </source>
</evidence>
<evidence type="ECO:0000313" key="5">
    <source>
        <dbReference type="Proteomes" id="UP000625711"/>
    </source>
</evidence>
<dbReference type="OrthoDB" id="10069557at2759"/>
<dbReference type="PANTHER" id="PTHR22948:SF65">
    <property type="entry name" value="A-KINASE ANCHORING PROTEIN 1"/>
    <property type="match status" value="1"/>
</dbReference>
<dbReference type="InterPro" id="IPR036612">
    <property type="entry name" value="KH_dom_type_1_sf"/>
</dbReference>
<proteinExistence type="predicted"/>
<dbReference type="PROSITE" id="PS50304">
    <property type="entry name" value="TUDOR"/>
    <property type="match status" value="1"/>
</dbReference>
<dbReference type="PANTHER" id="PTHR22948">
    <property type="entry name" value="TUDOR DOMAIN CONTAINING PROTEIN"/>
    <property type="match status" value="1"/>
</dbReference>
<dbReference type="GO" id="GO:0005739">
    <property type="term" value="C:mitochondrion"/>
    <property type="evidence" value="ECO:0007669"/>
    <property type="project" value="UniProtKB-ARBA"/>
</dbReference>
<dbReference type="AlphaFoldDB" id="A0A834IR61"/>
<gene>
    <name evidence="4" type="ORF">GWI33_021554</name>
</gene>
<dbReference type="CDD" id="cd20407">
    <property type="entry name" value="Tudor_AKAP1"/>
    <property type="match status" value="1"/>
</dbReference>
<dbReference type="InterPro" id="IPR004088">
    <property type="entry name" value="KH_dom_type_1"/>
</dbReference>
<dbReference type="InterPro" id="IPR047367">
    <property type="entry name" value="Tudor_AKAP1"/>
</dbReference>
<accession>A0A834IR61</accession>
<feature type="domain" description="Tudor" evidence="3">
    <location>
        <begin position="477"/>
        <end position="535"/>
    </location>
</feature>
<keyword evidence="1" id="KW-0694">RNA-binding</keyword>
<dbReference type="Gene3D" id="2.30.30.140">
    <property type="match status" value="1"/>
</dbReference>
<dbReference type="Pfam" id="PF00013">
    <property type="entry name" value="KH_1"/>
    <property type="match status" value="1"/>
</dbReference>
<keyword evidence="5" id="KW-1185">Reference proteome</keyword>
<dbReference type="Pfam" id="PF00567">
    <property type="entry name" value="TUDOR"/>
    <property type="match status" value="1"/>
</dbReference>
<dbReference type="SMART" id="SM00322">
    <property type="entry name" value="KH"/>
    <property type="match status" value="1"/>
</dbReference>